<dbReference type="GO" id="GO:0016810">
    <property type="term" value="F:hydrolase activity, acting on carbon-nitrogen (but not peptide) bonds"/>
    <property type="evidence" value="ECO:0007669"/>
    <property type="project" value="InterPro"/>
</dbReference>
<protein>
    <recommendedName>
        <fullName evidence="3">Amidohydrolase-related domain-containing protein</fullName>
    </recommendedName>
</protein>
<reference evidence="1 2" key="1">
    <citation type="submission" date="2015-09" db="EMBL/GenBank/DDBJ databases">
        <title>Draft genome sequence of Hydrogenibacillus schlegelii DSM 2000.</title>
        <authorList>
            <person name="Hemp J."/>
        </authorList>
    </citation>
    <scope>NUCLEOTIDE SEQUENCE [LARGE SCALE GENOMIC DNA]</scope>
    <source>
        <strain evidence="1 2">MA 48</strain>
    </source>
</reference>
<dbReference type="AlphaFoldDB" id="A0A132NBB1"/>
<dbReference type="InterPro" id="IPR011059">
    <property type="entry name" value="Metal-dep_hydrolase_composite"/>
</dbReference>
<name>A0A132NBB1_HYDSH</name>
<organism evidence="1 2">
    <name type="scientific">Hydrogenibacillus schlegelii</name>
    <name type="common">Bacillus schlegelii</name>
    <dbReference type="NCBI Taxonomy" id="1484"/>
    <lineage>
        <taxon>Bacteria</taxon>
        <taxon>Bacillati</taxon>
        <taxon>Bacillota</taxon>
        <taxon>Bacilli</taxon>
        <taxon>Bacillales</taxon>
        <taxon>Bacillales Family X. Incertae Sedis</taxon>
        <taxon>Hydrogenibacillus</taxon>
    </lineage>
</organism>
<dbReference type="RefSeq" id="WP_066202525.1">
    <property type="nucleotide sequence ID" value="NZ_CBCSAS010000005.1"/>
</dbReference>
<dbReference type="Proteomes" id="UP000243024">
    <property type="component" value="Unassembled WGS sequence"/>
</dbReference>
<comment type="caution">
    <text evidence="1">The sequence shown here is derived from an EMBL/GenBank/DDBJ whole genome shotgun (WGS) entry which is preliminary data.</text>
</comment>
<proteinExistence type="predicted"/>
<gene>
    <name evidence="1" type="ORF">SA87_00660</name>
</gene>
<evidence type="ECO:0000313" key="1">
    <source>
        <dbReference type="EMBL" id="OAR03729.1"/>
    </source>
</evidence>
<dbReference type="OrthoDB" id="9775759at2"/>
<accession>A0A132NBB1</accession>
<keyword evidence="2" id="KW-1185">Reference proteome</keyword>
<dbReference type="SUPFAM" id="SSF51338">
    <property type="entry name" value="Composite domain of metallo-dependent hydrolases"/>
    <property type="match status" value="1"/>
</dbReference>
<evidence type="ECO:0008006" key="3">
    <source>
        <dbReference type="Google" id="ProtNLM"/>
    </source>
</evidence>
<evidence type="ECO:0000313" key="2">
    <source>
        <dbReference type="Proteomes" id="UP000243024"/>
    </source>
</evidence>
<dbReference type="STRING" id="1484.SA87_00660"/>
<sequence>MQAVWVIGTPCDGPPDRPNAAPARGAKAALAKGAQAVASERADAAVRGEAGIGLSGAKEAAARAVTESGIPETAETALNGRETAWEGRETVALGGGVVAFSIVNGRIYDLGGVLGRAQAERTVVLPPKTRLCPGRLYDGPLWARGDDPAAFLAGRAEPLGLKVYREAMAGLAREGYTAFVDWVPVSAPEELPAAVRQAAARHALSPFDFTLKPVMAASKLFGRRGERLIRALRDLGLLEAVIAVDAPPPGGRFFHDLRDRLDGFPLRVTLFLLAEGRDEAVDGAAADWYHGLCSAGIYVRTFFLSAIGRTAGGWRWSGLYGPKGRLAPGADADFALVRPDGTTEVWVRGMADPASPLPFGRGRFLKPRATFAPEAFLCAGQLRPRMGV</sequence>
<dbReference type="EMBL" id="JXBB01000045">
    <property type="protein sequence ID" value="OAR03729.1"/>
    <property type="molecule type" value="Genomic_DNA"/>
</dbReference>